<name>A0ABZ3H096_GEOAI</name>
<dbReference type="Proteomes" id="UP001492541">
    <property type="component" value="Chromosome"/>
</dbReference>
<feature type="coiled-coil region" evidence="1">
    <location>
        <begin position="355"/>
        <end position="406"/>
    </location>
</feature>
<proteinExistence type="predicted"/>
<accession>A0ABZ3H096</accession>
<protein>
    <submittedName>
        <fullName evidence="2">DUF2130 domain-containing protein</fullName>
    </submittedName>
</protein>
<gene>
    <name evidence="2" type="ORF">LPQ35_07070</name>
</gene>
<keyword evidence="3" id="KW-1185">Reference proteome</keyword>
<dbReference type="EMBL" id="CP087714">
    <property type="protein sequence ID" value="XAT63016.1"/>
    <property type="molecule type" value="Genomic_DNA"/>
</dbReference>
<evidence type="ECO:0000313" key="2">
    <source>
        <dbReference type="EMBL" id="XAT63016.1"/>
    </source>
</evidence>
<dbReference type="GeneID" id="90449437"/>
<organism evidence="2 3">
    <name type="scientific">Geoglobus acetivorans</name>
    <dbReference type="NCBI Taxonomy" id="565033"/>
    <lineage>
        <taxon>Archaea</taxon>
        <taxon>Methanobacteriati</taxon>
        <taxon>Methanobacteriota</taxon>
        <taxon>Archaeoglobi</taxon>
        <taxon>Archaeoglobales</taxon>
        <taxon>Archaeoglobaceae</taxon>
        <taxon>Geoglobus</taxon>
    </lineage>
</organism>
<dbReference type="RefSeq" id="WP_193808174.1">
    <property type="nucleotide sequence ID" value="NZ_CP087714.1"/>
</dbReference>
<keyword evidence="1" id="KW-0175">Coiled coil</keyword>
<reference evidence="2 3" key="1">
    <citation type="submission" date="2021-11" db="EMBL/GenBank/DDBJ databases">
        <title>Whole genome of Geoglobus acetivorans.</title>
        <authorList>
            <person name="Liu D."/>
        </authorList>
    </citation>
    <scope>NUCLEOTIDE SEQUENCE [LARGE SCALE GENOMIC DNA]</scope>
    <source>
        <strain evidence="2 3">SBH6</strain>
    </source>
</reference>
<dbReference type="InterPro" id="IPR019219">
    <property type="entry name" value="DUF2130"/>
</dbReference>
<evidence type="ECO:0000256" key="1">
    <source>
        <dbReference type="SAM" id="Coils"/>
    </source>
</evidence>
<dbReference type="Pfam" id="PF09903">
    <property type="entry name" value="DUF2130"/>
    <property type="match status" value="1"/>
</dbReference>
<sequence length="416" mass="46989">MSGITLGDDRETVYIQCEIKSRELFEVLQDIEDDKRLEVFVDIVKIGVTGYRRMNIGVDLDFVEKKIEEMLSKLEETLDPHLETSLLGVFMSRVKEYFDRGGKIEDILDPETENTPLGKFVRSLKEYFDSGGKLESLLNPDSETSPIGRFSKKLEEYLGRGGRLEELLNPAEDDSPLGKLKKEILREIKEIRDILSKEEGRKEVVDATTLKGYVFEDACEEILSGCVGFGESIIRTTDEVGKIPRSKKGDFVVELENGKKVVFEVKDWQNVSLNKIKDEVSEAIENRGADYGVFVSKYIEALPKSVGWFNEYGNILVCALGSREADTFHPEMLHVAYQWAKMKLKAEGDADREAINRVMSELDKLNDELYNLSEIKKKCRSAKKAIDDVEKIANSLEESLEESLDSLKKALGAVAG</sequence>
<evidence type="ECO:0000313" key="3">
    <source>
        <dbReference type="Proteomes" id="UP001492541"/>
    </source>
</evidence>